<name>A0A5C3LKX8_9AGAR</name>
<evidence type="ECO:0000256" key="1">
    <source>
        <dbReference type="SAM" id="Phobius"/>
    </source>
</evidence>
<feature type="transmembrane region" description="Helical" evidence="1">
    <location>
        <begin position="89"/>
        <end position="110"/>
    </location>
</feature>
<feature type="domain" description="DUF6533" evidence="2">
    <location>
        <begin position="22"/>
        <end position="66"/>
    </location>
</feature>
<keyword evidence="1" id="KW-0812">Transmembrane</keyword>
<dbReference type="OrthoDB" id="3349377at2759"/>
<feature type="transmembrane region" description="Helical" evidence="1">
    <location>
        <begin position="175"/>
        <end position="195"/>
    </location>
</feature>
<dbReference type="EMBL" id="ML213649">
    <property type="protein sequence ID" value="TFK33408.1"/>
    <property type="molecule type" value="Genomic_DNA"/>
</dbReference>
<evidence type="ECO:0000259" key="2">
    <source>
        <dbReference type="Pfam" id="PF20151"/>
    </source>
</evidence>
<keyword evidence="1" id="KW-1133">Transmembrane helix</keyword>
<proteinExistence type="predicted"/>
<feature type="transmembrane region" description="Helical" evidence="1">
    <location>
        <begin position="56"/>
        <end position="77"/>
    </location>
</feature>
<protein>
    <recommendedName>
        <fullName evidence="2">DUF6533 domain-containing protein</fullName>
    </recommendedName>
</protein>
<accession>A0A5C3LKX8</accession>
<keyword evidence="4" id="KW-1185">Reference proteome</keyword>
<dbReference type="Pfam" id="PF20151">
    <property type="entry name" value="DUF6533"/>
    <property type="match status" value="1"/>
</dbReference>
<dbReference type="Proteomes" id="UP000308652">
    <property type="component" value="Unassembled WGS sequence"/>
</dbReference>
<evidence type="ECO:0000313" key="4">
    <source>
        <dbReference type="Proteomes" id="UP000308652"/>
    </source>
</evidence>
<gene>
    <name evidence="3" type="ORF">BDQ12DRAFT_691220</name>
</gene>
<reference evidence="3 4" key="1">
    <citation type="journal article" date="2019" name="Nat. Ecol. Evol.">
        <title>Megaphylogeny resolves global patterns of mushroom evolution.</title>
        <authorList>
            <person name="Varga T."/>
            <person name="Krizsan K."/>
            <person name="Foldi C."/>
            <person name="Dima B."/>
            <person name="Sanchez-Garcia M."/>
            <person name="Sanchez-Ramirez S."/>
            <person name="Szollosi G.J."/>
            <person name="Szarkandi J.G."/>
            <person name="Papp V."/>
            <person name="Albert L."/>
            <person name="Andreopoulos W."/>
            <person name="Angelini C."/>
            <person name="Antonin V."/>
            <person name="Barry K.W."/>
            <person name="Bougher N.L."/>
            <person name="Buchanan P."/>
            <person name="Buyck B."/>
            <person name="Bense V."/>
            <person name="Catcheside P."/>
            <person name="Chovatia M."/>
            <person name="Cooper J."/>
            <person name="Damon W."/>
            <person name="Desjardin D."/>
            <person name="Finy P."/>
            <person name="Geml J."/>
            <person name="Haridas S."/>
            <person name="Hughes K."/>
            <person name="Justo A."/>
            <person name="Karasinski D."/>
            <person name="Kautmanova I."/>
            <person name="Kiss B."/>
            <person name="Kocsube S."/>
            <person name="Kotiranta H."/>
            <person name="LaButti K.M."/>
            <person name="Lechner B.E."/>
            <person name="Liimatainen K."/>
            <person name="Lipzen A."/>
            <person name="Lukacs Z."/>
            <person name="Mihaltcheva S."/>
            <person name="Morgado L.N."/>
            <person name="Niskanen T."/>
            <person name="Noordeloos M.E."/>
            <person name="Ohm R.A."/>
            <person name="Ortiz-Santana B."/>
            <person name="Ovrebo C."/>
            <person name="Racz N."/>
            <person name="Riley R."/>
            <person name="Savchenko A."/>
            <person name="Shiryaev A."/>
            <person name="Soop K."/>
            <person name="Spirin V."/>
            <person name="Szebenyi C."/>
            <person name="Tomsovsky M."/>
            <person name="Tulloss R.E."/>
            <person name="Uehling J."/>
            <person name="Grigoriev I.V."/>
            <person name="Vagvolgyi C."/>
            <person name="Papp T."/>
            <person name="Martin F.M."/>
            <person name="Miettinen O."/>
            <person name="Hibbett D.S."/>
            <person name="Nagy L.G."/>
        </authorList>
    </citation>
    <scope>NUCLEOTIDE SEQUENCE [LARGE SCALE GENOMIC DNA]</scope>
    <source>
        <strain evidence="3 4">CBS 166.37</strain>
    </source>
</reference>
<sequence length="334" mass="37350">MSFADIIEGLYEASEHIQITRYAQLASSSIILYEHLITLDSEVELIWKSSWSAGKALFLINRYYSLFSVIFNNYAFFSNTLTDSFCRHFFQWQGWTGLLACMIAEIILQMRLYALYSLNKKVLVLMSSSFIIASAAAATIMGSVLMKITASAVVLPGTAGMFCVPSGVSDKFYTFWIPMLAFETLLCALALVRGFQSFTSDGPLFRSGRHLVSILIRDSVLYFLVICATYLTCLLVWISAPTSLLEVPIGFSVAMSCVLTNRVVLNVRSVSRDLERSKSKSSSQKPVGSRRMTVMLDEDSYRIQEGSKLTDIEMAELRSMRAESPDIEAPFTIL</sequence>
<organism evidence="3 4">
    <name type="scientific">Crucibulum laeve</name>
    <dbReference type="NCBI Taxonomy" id="68775"/>
    <lineage>
        <taxon>Eukaryota</taxon>
        <taxon>Fungi</taxon>
        <taxon>Dikarya</taxon>
        <taxon>Basidiomycota</taxon>
        <taxon>Agaricomycotina</taxon>
        <taxon>Agaricomycetes</taxon>
        <taxon>Agaricomycetidae</taxon>
        <taxon>Agaricales</taxon>
        <taxon>Agaricineae</taxon>
        <taxon>Nidulariaceae</taxon>
        <taxon>Crucibulum</taxon>
    </lineage>
</organism>
<feature type="transmembrane region" description="Helical" evidence="1">
    <location>
        <begin position="122"/>
        <end position="155"/>
    </location>
</feature>
<keyword evidence="1" id="KW-0472">Membrane</keyword>
<dbReference type="InterPro" id="IPR045340">
    <property type="entry name" value="DUF6533"/>
</dbReference>
<evidence type="ECO:0000313" key="3">
    <source>
        <dbReference type="EMBL" id="TFK33408.1"/>
    </source>
</evidence>
<dbReference type="AlphaFoldDB" id="A0A5C3LKX8"/>
<feature type="transmembrane region" description="Helical" evidence="1">
    <location>
        <begin position="215"/>
        <end position="238"/>
    </location>
</feature>